<dbReference type="AlphaFoldDB" id="A0A4Y2MVV5"/>
<evidence type="ECO:0000313" key="2">
    <source>
        <dbReference type="Proteomes" id="UP000499080"/>
    </source>
</evidence>
<evidence type="ECO:0008006" key="3">
    <source>
        <dbReference type="Google" id="ProtNLM"/>
    </source>
</evidence>
<proteinExistence type="predicted"/>
<dbReference type="Proteomes" id="UP000499080">
    <property type="component" value="Unassembled WGS sequence"/>
</dbReference>
<sequence>MKIKILHSLPNQILILTSQLIRIKIKNNENEKKTYVPPIIIDQATNTKALLSEFNQLTGTLITGRCMGGKLKIFPTTAEAHRAIRRFVDQNKLKAHTYEPPEEKQLKTVIRGLPSDFPIQDIDAELKRYGFSPVYIAPLKHRNFNSNPLFLVILPKNEASKNNL</sequence>
<gene>
    <name evidence="1" type="ORF">AVEN_125638_1</name>
</gene>
<organism evidence="1 2">
    <name type="scientific">Araneus ventricosus</name>
    <name type="common">Orbweaver spider</name>
    <name type="synonym">Epeira ventricosa</name>
    <dbReference type="NCBI Taxonomy" id="182803"/>
    <lineage>
        <taxon>Eukaryota</taxon>
        <taxon>Metazoa</taxon>
        <taxon>Ecdysozoa</taxon>
        <taxon>Arthropoda</taxon>
        <taxon>Chelicerata</taxon>
        <taxon>Arachnida</taxon>
        <taxon>Araneae</taxon>
        <taxon>Araneomorphae</taxon>
        <taxon>Entelegynae</taxon>
        <taxon>Araneoidea</taxon>
        <taxon>Araneidae</taxon>
        <taxon>Araneus</taxon>
    </lineage>
</organism>
<keyword evidence="2" id="KW-1185">Reference proteome</keyword>
<accession>A0A4Y2MVV5</accession>
<reference evidence="1 2" key="1">
    <citation type="journal article" date="2019" name="Sci. Rep.">
        <title>Orb-weaving spider Araneus ventricosus genome elucidates the spidroin gene catalogue.</title>
        <authorList>
            <person name="Kono N."/>
            <person name="Nakamura H."/>
            <person name="Ohtoshi R."/>
            <person name="Moran D.A.P."/>
            <person name="Shinohara A."/>
            <person name="Yoshida Y."/>
            <person name="Fujiwara M."/>
            <person name="Mori M."/>
            <person name="Tomita M."/>
            <person name="Arakawa K."/>
        </authorList>
    </citation>
    <scope>NUCLEOTIDE SEQUENCE [LARGE SCALE GENOMIC DNA]</scope>
</reference>
<dbReference type="OrthoDB" id="6431880at2759"/>
<evidence type="ECO:0000313" key="1">
    <source>
        <dbReference type="EMBL" id="GBN30813.1"/>
    </source>
</evidence>
<protein>
    <recommendedName>
        <fullName evidence="3">Pre-C2HC domain-containing protein</fullName>
    </recommendedName>
</protein>
<dbReference type="EMBL" id="BGPR01007985">
    <property type="protein sequence ID" value="GBN30813.1"/>
    <property type="molecule type" value="Genomic_DNA"/>
</dbReference>
<comment type="caution">
    <text evidence="1">The sequence shown here is derived from an EMBL/GenBank/DDBJ whole genome shotgun (WGS) entry which is preliminary data.</text>
</comment>
<name>A0A4Y2MVV5_ARAVE</name>